<protein>
    <submittedName>
        <fullName evidence="1">Uncharacterized protein</fullName>
    </submittedName>
</protein>
<dbReference type="AlphaFoldDB" id="A0AAD8NNW5"/>
<gene>
    <name evidence="1" type="ORF">QVD17_31162</name>
</gene>
<proteinExistence type="predicted"/>
<evidence type="ECO:0000313" key="2">
    <source>
        <dbReference type="Proteomes" id="UP001229421"/>
    </source>
</evidence>
<organism evidence="1 2">
    <name type="scientific">Tagetes erecta</name>
    <name type="common">African marigold</name>
    <dbReference type="NCBI Taxonomy" id="13708"/>
    <lineage>
        <taxon>Eukaryota</taxon>
        <taxon>Viridiplantae</taxon>
        <taxon>Streptophyta</taxon>
        <taxon>Embryophyta</taxon>
        <taxon>Tracheophyta</taxon>
        <taxon>Spermatophyta</taxon>
        <taxon>Magnoliopsida</taxon>
        <taxon>eudicotyledons</taxon>
        <taxon>Gunneridae</taxon>
        <taxon>Pentapetalae</taxon>
        <taxon>asterids</taxon>
        <taxon>campanulids</taxon>
        <taxon>Asterales</taxon>
        <taxon>Asteraceae</taxon>
        <taxon>Asteroideae</taxon>
        <taxon>Heliantheae alliance</taxon>
        <taxon>Tageteae</taxon>
        <taxon>Tagetes</taxon>
    </lineage>
</organism>
<accession>A0AAD8NNW5</accession>
<evidence type="ECO:0000313" key="1">
    <source>
        <dbReference type="EMBL" id="KAK1415381.1"/>
    </source>
</evidence>
<dbReference type="Proteomes" id="UP001229421">
    <property type="component" value="Unassembled WGS sequence"/>
</dbReference>
<dbReference type="EMBL" id="JAUHHV010000008">
    <property type="protein sequence ID" value="KAK1415381.1"/>
    <property type="molecule type" value="Genomic_DNA"/>
</dbReference>
<comment type="caution">
    <text evidence="1">The sequence shown here is derived from an EMBL/GenBank/DDBJ whole genome shotgun (WGS) entry which is preliminary data.</text>
</comment>
<name>A0AAD8NNW5_TARER</name>
<keyword evidence="2" id="KW-1185">Reference proteome</keyword>
<sequence>MRIIESSLKKSNIVMYLIDVSWVRNLFPKISSFSLDMDIYELSGRRSLKICVPDEGSVDLLVPGLQNYKKKWPFPKLKALILGRKKRKERFFSGIELGDKTCSKEMIMNDGRFNVTLPNEQDQFKIDHNIIMANIMTNMINSFRDINTKHSSPYYDVTRREVILRCSELAVLSTNFLFRCKG</sequence>
<reference evidence="1" key="1">
    <citation type="journal article" date="2023" name="bioRxiv">
        <title>Improved chromosome-level genome assembly for marigold (Tagetes erecta).</title>
        <authorList>
            <person name="Jiang F."/>
            <person name="Yuan L."/>
            <person name="Wang S."/>
            <person name="Wang H."/>
            <person name="Xu D."/>
            <person name="Wang A."/>
            <person name="Fan W."/>
        </authorList>
    </citation>
    <scope>NUCLEOTIDE SEQUENCE</scope>
    <source>
        <strain evidence="1">WSJ</strain>
        <tissue evidence="1">Leaf</tissue>
    </source>
</reference>